<name>A0A4Y2G5D2_ARAVE</name>
<dbReference type="Proteomes" id="UP000499080">
    <property type="component" value="Unassembled WGS sequence"/>
</dbReference>
<dbReference type="AlphaFoldDB" id="A0A4Y2G5D2"/>
<organism evidence="1 2">
    <name type="scientific">Araneus ventricosus</name>
    <name type="common">Orbweaver spider</name>
    <name type="synonym">Epeira ventricosa</name>
    <dbReference type="NCBI Taxonomy" id="182803"/>
    <lineage>
        <taxon>Eukaryota</taxon>
        <taxon>Metazoa</taxon>
        <taxon>Ecdysozoa</taxon>
        <taxon>Arthropoda</taxon>
        <taxon>Chelicerata</taxon>
        <taxon>Arachnida</taxon>
        <taxon>Araneae</taxon>
        <taxon>Araneomorphae</taxon>
        <taxon>Entelegynae</taxon>
        <taxon>Araneoidea</taxon>
        <taxon>Araneidae</taxon>
        <taxon>Araneus</taxon>
    </lineage>
</organism>
<proteinExistence type="predicted"/>
<dbReference type="EMBL" id="BGPR01001220">
    <property type="protein sequence ID" value="GBM48591.1"/>
    <property type="molecule type" value="Genomic_DNA"/>
</dbReference>
<evidence type="ECO:0000313" key="2">
    <source>
        <dbReference type="Proteomes" id="UP000499080"/>
    </source>
</evidence>
<comment type="caution">
    <text evidence="1">The sequence shown here is derived from an EMBL/GenBank/DDBJ whole genome shotgun (WGS) entry which is preliminary data.</text>
</comment>
<sequence length="107" mass="12090">MNIQTTRQFESGRNPAEAWEFRKQDFADFLEPSGYATQSETTETAVFRHIDGSLNQLLVTYATHSLIAHARMFWSVDRAVKTLQFTSDKLEEKVVSAKGSADVDDDS</sequence>
<dbReference type="OrthoDB" id="6414002at2759"/>
<protein>
    <submittedName>
        <fullName evidence="1">Uncharacterized protein</fullName>
    </submittedName>
</protein>
<accession>A0A4Y2G5D2</accession>
<gene>
    <name evidence="1" type="ORF">AVEN_99024_1</name>
</gene>
<keyword evidence="2" id="KW-1185">Reference proteome</keyword>
<evidence type="ECO:0000313" key="1">
    <source>
        <dbReference type="EMBL" id="GBM48591.1"/>
    </source>
</evidence>
<reference evidence="1 2" key="1">
    <citation type="journal article" date="2019" name="Sci. Rep.">
        <title>Orb-weaving spider Araneus ventricosus genome elucidates the spidroin gene catalogue.</title>
        <authorList>
            <person name="Kono N."/>
            <person name="Nakamura H."/>
            <person name="Ohtoshi R."/>
            <person name="Moran D.A.P."/>
            <person name="Shinohara A."/>
            <person name="Yoshida Y."/>
            <person name="Fujiwara M."/>
            <person name="Mori M."/>
            <person name="Tomita M."/>
            <person name="Arakawa K."/>
        </authorList>
    </citation>
    <scope>NUCLEOTIDE SEQUENCE [LARGE SCALE GENOMIC DNA]</scope>
</reference>